<accession>A0A1M5BYI2</accession>
<name>A0A1M5BYI2_9BURK</name>
<dbReference type="PROSITE" id="PS51257">
    <property type="entry name" value="PROKAR_LIPOPROTEIN"/>
    <property type="match status" value="1"/>
</dbReference>
<evidence type="ECO:0000256" key="1">
    <source>
        <dbReference type="SAM" id="SignalP"/>
    </source>
</evidence>
<dbReference type="RefSeq" id="WP_073356562.1">
    <property type="nucleotide sequence ID" value="NZ_FQUZ01000024.1"/>
</dbReference>
<protein>
    <recommendedName>
        <fullName evidence="4">Carboxypeptidase regulatory-like domain-containing protein</fullName>
    </recommendedName>
</protein>
<evidence type="ECO:0008006" key="4">
    <source>
        <dbReference type="Google" id="ProtNLM"/>
    </source>
</evidence>
<evidence type="ECO:0000313" key="2">
    <source>
        <dbReference type="EMBL" id="SHF47584.1"/>
    </source>
</evidence>
<feature type="signal peptide" evidence="1">
    <location>
        <begin position="1"/>
        <end position="22"/>
    </location>
</feature>
<dbReference type="EMBL" id="FQUZ01000024">
    <property type="protein sequence ID" value="SHF47584.1"/>
    <property type="molecule type" value="Genomic_DNA"/>
</dbReference>
<evidence type="ECO:0000313" key="3">
    <source>
        <dbReference type="Proteomes" id="UP000184327"/>
    </source>
</evidence>
<feature type="chain" id="PRO_5009909173" description="Carboxypeptidase regulatory-like domain-containing protein" evidence="1">
    <location>
        <begin position="23"/>
        <end position="247"/>
    </location>
</feature>
<dbReference type="AlphaFoldDB" id="A0A1M5BYI2"/>
<sequence length="247" mass="24146">MVSSLKKITFWLGSAAAVSLLAACGGGGGGDATITQINGTAARGAPLVGAEISLQCADGGASNVLSDASGSFSIEAVNLAYPCIGQATLGAISYRGALFEGGRFNITPMTELLVKVIETNVQQASGGGAGTNFMAALRANSGLAQSVVTKANEYREATVELVRTQLVAVLGEAAAQAIVNSFGSSFDSVAFTADPGASPYDAALEQLTVAGVVSASGAISASVIEAAAQAGEELPAPTPGGTGAAGG</sequence>
<keyword evidence="1" id="KW-0732">Signal</keyword>
<organism evidence="2 3">
    <name type="scientific">Lampropedia hyalina DSM 16112</name>
    <dbReference type="NCBI Taxonomy" id="1122156"/>
    <lineage>
        <taxon>Bacteria</taxon>
        <taxon>Pseudomonadati</taxon>
        <taxon>Pseudomonadota</taxon>
        <taxon>Betaproteobacteria</taxon>
        <taxon>Burkholderiales</taxon>
        <taxon>Comamonadaceae</taxon>
        <taxon>Lampropedia</taxon>
    </lineage>
</organism>
<keyword evidence="3" id="KW-1185">Reference proteome</keyword>
<dbReference type="Proteomes" id="UP000184327">
    <property type="component" value="Unassembled WGS sequence"/>
</dbReference>
<proteinExistence type="predicted"/>
<dbReference type="STRING" id="1122156.SAMN02745117_02016"/>
<reference evidence="2 3" key="1">
    <citation type="submission" date="2016-11" db="EMBL/GenBank/DDBJ databases">
        <authorList>
            <person name="Jaros S."/>
            <person name="Januszkiewicz K."/>
            <person name="Wedrychowicz H."/>
        </authorList>
    </citation>
    <scope>NUCLEOTIDE SEQUENCE [LARGE SCALE GENOMIC DNA]</scope>
    <source>
        <strain evidence="2 3">DSM 16112</strain>
    </source>
</reference>
<gene>
    <name evidence="2" type="ORF">SAMN02745117_02016</name>
</gene>